<dbReference type="EMBL" id="CP034145">
    <property type="protein sequence ID" value="AZH26308.1"/>
    <property type="molecule type" value="Genomic_DNA"/>
</dbReference>
<dbReference type="Gene3D" id="3.40.720.10">
    <property type="entry name" value="Alkaline Phosphatase, subunit A"/>
    <property type="match status" value="1"/>
</dbReference>
<accession>A0A3M0DS83</accession>
<gene>
    <name evidence="2" type="ORF">ATH50_1683</name>
    <name evidence="1" type="ORF">DU502_13460</name>
</gene>
<keyword evidence="4" id="KW-1185">Reference proteome</keyword>
<name>A0A3M0DS83_9EURY</name>
<evidence type="ECO:0000313" key="3">
    <source>
        <dbReference type="Proteomes" id="UP000277326"/>
    </source>
</evidence>
<reference evidence="1 4" key="2">
    <citation type="submission" date="2018-07" db="EMBL/GenBank/DDBJ databases">
        <title>Genome sequences of Haloplanus aerogenes JCM 16430T.</title>
        <authorList>
            <person name="Kim Y.B."/>
            <person name="Roh S.W."/>
        </authorList>
    </citation>
    <scope>NUCLEOTIDE SEQUENCE [LARGE SCALE GENOMIC DNA]</scope>
    <source>
        <strain evidence="1 4">JCM 16430</strain>
    </source>
</reference>
<protein>
    <submittedName>
        <fullName evidence="2">Uncharacterized protein</fullName>
    </submittedName>
</protein>
<dbReference type="GeneID" id="38472312"/>
<dbReference type="AlphaFoldDB" id="A0A3M0DS83"/>
<dbReference type="Proteomes" id="UP000282007">
    <property type="component" value="Chromosome"/>
</dbReference>
<evidence type="ECO:0000313" key="4">
    <source>
        <dbReference type="Proteomes" id="UP000282007"/>
    </source>
</evidence>
<dbReference type="EMBL" id="REFS01000003">
    <property type="protein sequence ID" value="RMB18233.1"/>
    <property type="molecule type" value="Genomic_DNA"/>
</dbReference>
<dbReference type="KEGG" id="haer:DU502_13460"/>
<dbReference type="RefSeq" id="WP_121920330.1">
    <property type="nucleotide sequence ID" value="NZ_CP034145.1"/>
</dbReference>
<dbReference type="InterPro" id="IPR017850">
    <property type="entry name" value="Alkaline_phosphatase_core_sf"/>
</dbReference>
<evidence type="ECO:0000313" key="2">
    <source>
        <dbReference type="EMBL" id="RMB18233.1"/>
    </source>
</evidence>
<proteinExistence type="predicted"/>
<organism evidence="2 3">
    <name type="scientific">Haloplanus aerogenes</name>
    <dbReference type="NCBI Taxonomy" id="660522"/>
    <lineage>
        <taxon>Archaea</taxon>
        <taxon>Methanobacteriati</taxon>
        <taxon>Methanobacteriota</taxon>
        <taxon>Stenosarchaea group</taxon>
        <taxon>Halobacteria</taxon>
        <taxon>Halobacteriales</taxon>
        <taxon>Haloferacaceae</taxon>
        <taxon>Haloplanus</taxon>
    </lineage>
</organism>
<reference evidence="2 3" key="1">
    <citation type="journal article" date="2015" name="Stand. Genomic Sci.">
        <title>Genomic Encyclopedia of Bacterial and Archaeal Type Strains, Phase III: the genomes of soil and plant-associated and newly described type strains.</title>
        <authorList>
            <person name="Whitman W.B."/>
            <person name="Woyke T."/>
            <person name="Klenk H.P."/>
            <person name="Zhou Y."/>
            <person name="Lilburn T.G."/>
            <person name="Beck B.J."/>
            <person name="De Vos P."/>
            <person name="Vandamme P."/>
            <person name="Eisen J.A."/>
            <person name="Garrity G."/>
            <person name="Hugenholtz P."/>
            <person name="Kyrpides N.C."/>
        </authorList>
    </citation>
    <scope>NUCLEOTIDE SEQUENCE [LARGE SCALE GENOMIC DNA]</scope>
    <source>
        <strain evidence="2 3">CGMCC 1.10124</strain>
    </source>
</reference>
<evidence type="ECO:0000313" key="1">
    <source>
        <dbReference type="EMBL" id="AZH26308.1"/>
    </source>
</evidence>
<dbReference type="OrthoDB" id="100846at2157"/>
<sequence>MGLADGLYRRIRSDGVVGGVKRAVVDGVNIYSGKAGRHINYGQRPLDEEWDILVLLDACRYDLFTEFAPTHAVQERFESVDSVYSCASTSKEWMRKVYEEAEAETLQDIHLVSANGWEPKEVDLSKFGAVTPVWEHTDFDIGTIRPQKVTDAAVHAGRSSDCERFIVHYMQPHAPFIHCAGKYDSVNDHPGQGRSQNVWEGLKEGKYDRTEVWNDYGTNLLSVLDHVETLAENMSGRMVVSADHGNALGEWGIYGHPGYVPLPALKRVPWATIDASDEHTYEPDDPLEPGLAESDVDEHLRALGYKM</sequence>
<dbReference type="SUPFAM" id="SSF53649">
    <property type="entry name" value="Alkaline phosphatase-like"/>
    <property type="match status" value="1"/>
</dbReference>
<dbReference type="Proteomes" id="UP000277326">
    <property type="component" value="Unassembled WGS sequence"/>
</dbReference>
<reference evidence="2" key="3">
    <citation type="submission" date="2018-10" db="EMBL/GenBank/DDBJ databases">
        <authorList>
            <person name="Whitman W."/>
            <person name="Huntemann M."/>
            <person name="Clum A."/>
            <person name="Pillay M."/>
            <person name="Palaniappan K."/>
            <person name="Varghese N."/>
            <person name="Mikhailova N."/>
            <person name="Stamatis D."/>
            <person name="Reddy T."/>
            <person name="Daum C."/>
            <person name="Shapiro N."/>
            <person name="Ivanova N."/>
            <person name="Kyrpides N."/>
            <person name="Woyke T."/>
        </authorList>
    </citation>
    <scope>NUCLEOTIDE SEQUENCE</scope>
    <source>
        <strain evidence="2">CGMCC 1.10124</strain>
    </source>
</reference>